<proteinExistence type="predicted"/>
<feature type="transmembrane region" description="Helical" evidence="2">
    <location>
        <begin position="209"/>
        <end position="229"/>
    </location>
</feature>
<evidence type="ECO:0000313" key="4">
    <source>
        <dbReference type="Proteomes" id="UP000030747"/>
    </source>
</evidence>
<dbReference type="AlphaFoldDB" id="U6KP13"/>
<gene>
    <name evidence="3" type="ORF">ETH_00013255</name>
</gene>
<name>U6KP13_EIMTE</name>
<dbReference type="RefSeq" id="XP_013228031.1">
    <property type="nucleotide sequence ID" value="XM_013372577.1"/>
</dbReference>
<dbReference type="VEuPathDB" id="ToxoDB:ETH2_0629500"/>
<protein>
    <submittedName>
        <fullName evidence="3">Uncharacterized protein</fullName>
    </submittedName>
</protein>
<dbReference type="GeneID" id="25251818"/>
<keyword evidence="2" id="KW-0812">Transmembrane</keyword>
<sequence>MEDSPSAPGLPGHPLSAPMGPPEAPSHSSDLLSLCSSGSAAAAAAAAAAVPPSDSAAAAPLPAVAAPAAPSAPPAPPAAAAAAAAAAARPSLLSARYLDCGEPFLFHVSSFSLLCQGRAAAKGAPPQFVLPDGAISVGLPVCSIRPPGDALSSSSSSSSSSSGAGAAGASLDNAAPQSDFERLSQLHHGPVIVYATKPSRDALRSAGGMWWWSACLFAAAGLCLFVTLLRGLADLSLRSGLWGPAQLRLSSGCIYTSLCLLDLFVIFARLRQKAEALRLLRVAAFALLLLQFCFALVTTLAAAAAAAAEAAAAAAAEAAAAAAAEAAAAAAAAARDLGYALHFGASRLQKRICFRRQWQRAAT</sequence>
<feature type="region of interest" description="Disordered" evidence="1">
    <location>
        <begin position="150"/>
        <end position="172"/>
    </location>
</feature>
<evidence type="ECO:0000256" key="1">
    <source>
        <dbReference type="SAM" id="MobiDB-lite"/>
    </source>
</evidence>
<feature type="compositionally biased region" description="Low complexity" evidence="1">
    <location>
        <begin position="152"/>
        <end position="170"/>
    </location>
</feature>
<keyword evidence="2" id="KW-1133">Transmembrane helix</keyword>
<organism evidence="3 4">
    <name type="scientific">Eimeria tenella</name>
    <name type="common">Coccidian parasite</name>
    <dbReference type="NCBI Taxonomy" id="5802"/>
    <lineage>
        <taxon>Eukaryota</taxon>
        <taxon>Sar</taxon>
        <taxon>Alveolata</taxon>
        <taxon>Apicomplexa</taxon>
        <taxon>Conoidasida</taxon>
        <taxon>Coccidia</taxon>
        <taxon>Eucoccidiorida</taxon>
        <taxon>Eimeriorina</taxon>
        <taxon>Eimeriidae</taxon>
        <taxon>Eimeria</taxon>
    </lineage>
</organism>
<evidence type="ECO:0000313" key="3">
    <source>
        <dbReference type="EMBL" id="CDJ37193.1"/>
    </source>
</evidence>
<feature type="transmembrane region" description="Helical" evidence="2">
    <location>
        <begin position="249"/>
        <end position="270"/>
    </location>
</feature>
<feature type="region of interest" description="Disordered" evidence="1">
    <location>
        <begin position="1"/>
        <end position="32"/>
    </location>
</feature>
<reference evidence="3" key="2">
    <citation type="submission" date="2013-10" db="EMBL/GenBank/DDBJ databases">
        <authorList>
            <person name="Aslett M."/>
        </authorList>
    </citation>
    <scope>NUCLEOTIDE SEQUENCE [LARGE SCALE GENOMIC DNA]</scope>
    <source>
        <strain evidence="3">Houghton</strain>
    </source>
</reference>
<dbReference type="Proteomes" id="UP000030747">
    <property type="component" value="Unassembled WGS sequence"/>
</dbReference>
<keyword evidence="2" id="KW-0472">Membrane</keyword>
<evidence type="ECO:0000256" key="2">
    <source>
        <dbReference type="SAM" id="Phobius"/>
    </source>
</evidence>
<dbReference type="VEuPathDB" id="ToxoDB:ETH_00013255"/>
<reference evidence="3" key="1">
    <citation type="submission" date="2013-10" db="EMBL/GenBank/DDBJ databases">
        <title>Genomic analysis of the causative agents of coccidiosis in chickens.</title>
        <authorList>
            <person name="Reid A.J."/>
            <person name="Blake D."/>
            <person name="Billington K."/>
            <person name="Browne H."/>
            <person name="Dunn M."/>
            <person name="Hung S."/>
            <person name="Kawahara F."/>
            <person name="Miranda-Saavedra D."/>
            <person name="Mourier T."/>
            <person name="Nagra H."/>
            <person name="Otto T.D."/>
            <person name="Rawlings N."/>
            <person name="Sanchez A."/>
            <person name="Sanders M."/>
            <person name="Subramaniam C."/>
            <person name="Tay Y."/>
            <person name="Dear P."/>
            <person name="Doerig C."/>
            <person name="Gruber A."/>
            <person name="Parkinson J."/>
            <person name="Shirley M."/>
            <person name="Wan K.L."/>
            <person name="Berriman M."/>
            <person name="Tomley F."/>
            <person name="Pain A."/>
        </authorList>
    </citation>
    <scope>NUCLEOTIDE SEQUENCE [LARGE SCALE GENOMIC DNA]</scope>
    <source>
        <strain evidence="3">Houghton</strain>
    </source>
</reference>
<keyword evidence="4" id="KW-1185">Reference proteome</keyword>
<dbReference type="OrthoDB" id="10671437at2759"/>
<accession>U6KP13</accession>
<feature type="transmembrane region" description="Helical" evidence="2">
    <location>
        <begin position="282"/>
        <end position="307"/>
    </location>
</feature>
<dbReference type="EMBL" id="HG673747">
    <property type="protein sequence ID" value="CDJ37193.1"/>
    <property type="molecule type" value="Genomic_DNA"/>
</dbReference>